<protein>
    <submittedName>
        <fullName evidence="1">tRNA (Adenine22-N1)-methyltransferase</fullName>
    </submittedName>
</protein>
<name>A0AB73T930_9FIRM</name>
<dbReference type="GO" id="GO:0160105">
    <property type="term" value="F:tRNA (adenine(22)-N1)-methyltransferase activity"/>
    <property type="evidence" value="ECO:0007669"/>
    <property type="project" value="InterPro"/>
</dbReference>
<sequence>MQLSKRLLSVAGMVTSARCLADVGTDHGYIPIYLVEEGRAAASIAMDVNRGPLERAEANIRSHGLSSKIMTRLSDGVQALKEGEADWVVIAGMGGGLVQKILREGRDVLEGVERIVLQPQSGLEEVRRFLYGNGYEIEDEEMVLEDGKYYPMMRVMHARQEGSLSDLEFMYGPVLLRKRHECLFKYLEWEQAVLGNVLQGLVGRDGEPARARKCEIEEKLACAARAKECYYEMR</sequence>
<proteinExistence type="predicted"/>
<keyword evidence="2" id="KW-1185">Reference proteome</keyword>
<dbReference type="EMBL" id="QGGY01000001">
    <property type="protein sequence ID" value="PWJ78715.1"/>
    <property type="molecule type" value="Genomic_DNA"/>
</dbReference>
<accession>A0AB73T930</accession>
<dbReference type="AlphaFoldDB" id="A0AB73T930"/>
<dbReference type="SUPFAM" id="SSF53335">
    <property type="entry name" value="S-adenosyl-L-methionine-dependent methyltransferases"/>
    <property type="match status" value="1"/>
</dbReference>
<evidence type="ECO:0000313" key="2">
    <source>
        <dbReference type="Proteomes" id="UP000245412"/>
    </source>
</evidence>
<dbReference type="PANTHER" id="PTHR38451:SF1">
    <property type="entry name" value="TRNA (ADENINE(22)-N(1))-METHYLTRANSFERASE"/>
    <property type="match status" value="1"/>
</dbReference>
<dbReference type="Proteomes" id="UP000245412">
    <property type="component" value="Unassembled WGS sequence"/>
</dbReference>
<dbReference type="Gene3D" id="3.40.50.150">
    <property type="entry name" value="Vaccinia Virus protein VP39"/>
    <property type="match status" value="1"/>
</dbReference>
<organism evidence="1 2">
    <name type="scientific">Murimonas intestini</name>
    <dbReference type="NCBI Taxonomy" id="1337051"/>
    <lineage>
        <taxon>Bacteria</taxon>
        <taxon>Bacillati</taxon>
        <taxon>Bacillota</taxon>
        <taxon>Clostridia</taxon>
        <taxon>Lachnospirales</taxon>
        <taxon>Lachnospiraceae</taxon>
        <taxon>Murimonas</taxon>
    </lineage>
</organism>
<dbReference type="PIRSF" id="PIRSF018637">
    <property type="entry name" value="TrmK"/>
    <property type="match status" value="1"/>
</dbReference>
<comment type="caution">
    <text evidence="1">The sequence shown here is derived from an EMBL/GenBank/DDBJ whole genome shotgun (WGS) entry which is preliminary data.</text>
</comment>
<dbReference type="Pfam" id="PF04816">
    <property type="entry name" value="TrmK"/>
    <property type="match status" value="1"/>
</dbReference>
<dbReference type="InterPro" id="IPR029063">
    <property type="entry name" value="SAM-dependent_MTases_sf"/>
</dbReference>
<dbReference type="PANTHER" id="PTHR38451">
    <property type="entry name" value="TRNA (ADENINE(22)-N(1))-METHYLTRANSFERASE"/>
    <property type="match status" value="1"/>
</dbReference>
<reference evidence="1 2" key="1">
    <citation type="submission" date="2018-05" db="EMBL/GenBank/DDBJ databases">
        <authorList>
            <person name="Goeker M."/>
            <person name="Huntemann M."/>
            <person name="Clum A."/>
            <person name="Pillay M."/>
            <person name="Palaniappan K."/>
            <person name="Varghese N."/>
            <person name="Mikhailova N."/>
            <person name="Stamatis D."/>
            <person name="Reddy T."/>
            <person name="Daum C."/>
            <person name="Shapiro N."/>
            <person name="Ivanova N."/>
            <person name="Kyrpides N."/>
            <person name="Woyke T."/>
        </authorList>
    </citation>
    <scope>NUCLEOTIDE SEQUENCE [LARGE SCALE GENOMIC DNA]</scope>
    <source>
        <strain evidence="1 2">DSM 26524</strain>
    </source>
</reference>
<dbReference type="InterPro" id="IPR006901">
    <property type="entry name" value="TrmK"/>
</dbReference>
<dbReference type="RefSeq" id="WP_109624167.1">
    <property type="nucleotide sequence ID" value="NZ_CABJAT010000001.1"/>
</dbReference>
<evidence type="ECO:0000313" key="1">
    <source>
        <dbReference type="EMBL" id="PWJ78715.1"/>
    </source>
</evidence>
<gene>
    <name evidence="1" type="ORF">C7383_10183</name>
</gene>